<keyword evidence="2 5" id="KW-0690">Ribosome biogenesis</keyword>
<feature type="region of interest" description="Disordered" evidence="6">
    <location>
        <begin position="142"/>
        <end position="165"/>
    </location>
</feature>
<evidence type="ECO:0000256" key="5">
    <source>
        <dbReference type="HAMAP-Rule" id="MF_00651"/>
    </source>
</evidence>
<dbReference type="SMART" id="SM00732">
    <property type="entry name" value="YqgFc"/>
    <property type="match status" value="1"/>
</dbReference>
<dbReference type="NCBIfam" id="TIGR00250">
    <property type="entry name" value="RNAse_H_YqgF"/>
    <property type="match status" value="1"/>
</dbReference>
<comment type="subcellular location">
    <subcellularLocation>
        <location evidence="5">Cytoplasm</location>
    </subcellularLocation>
</comment>
<keyword evidence="3 5" id="KW-0540">Nuclease</keyword>
<keyword evidence="1 5" id="KW-0963">Cytoplasm</keyword>
<proteinExistence type="inferred from homology"/>
<dbReference type="RefSeq" id="WP_130454412.1">
    <property type="nucleotide sequence ID" value="NZ_QYAG01000001.1"/>
</dbReference>
<organism evidence="8 9">
    <name type="scientific">Leucobacter luti</name>
    <dbReference type="NCBI Taxonomy" id="340320"/>
    <lineage>
        <taxon>Bacteria</taxon>
        <taxon>Bacillati</taxon>
        <taxon>Actinomycetota</taxon>
        <taxon>Actinomycetes</taxon>
        <taxon>Micrococcales</taxon>
        <taxon>Microbacteriaceae</taxon>
        <taxon>Leucobacter</taxon>
    </lineage>
</organism>
<dbReference type="SUPFAM" id="SSF53098">
    <property type="entry name" value="Ribonuclease H-like"/>
    <property type="match status" value="1"/>
</dbReference>
<dbReference type="EC" id="3.1.-.-" evidence="5"/>
<evidence type="ECO:0000256" key="4">
    <source>
        <dbReference type="ARBA" id="ARBA00022801"/>
    </source>
</evidence>
<evidence type="ECO:0000256" key="3">
    <source>
        <dbReference type="ARBA" id="ARBA00022722"/>
    </source>
</evidence>
<dbReference type="Gene3D" id="3.30.420.140">
    <property type="entry name" value="YqgF/RNase H-like domain"/>
    <property type="match status" value="1"/>
</dbReference>
<dbReference type="InterPro" id="IPR006641">
    <property type="entry name" value="YqgF/RNaseH-like_dom"/>
</dbReference>
<sequence length="165" mass="17130">MRTGVRIGVDVGKARIGVARSDFHGMLATPVETVARDAAGITDLARLAEIAAELDAFEVVVGLPLNMRGEHTPSTDDATGFAARLAARLAPAGIGTRLVDERLSTVSAQGQLRQAGKKTKQSRSIIDQAAAVVILQHALDSERAQGEAPGSAVDVAAPDAKENVE</sequence>
<dbReference type="InterPro" id="IPR005227">
    <property type="entry name" value="YqgF"/>
</dbReference>
<feature type="domain" description="YqgF/RNase H-like" evidence="7">
    <location>
        <begin position="4"/>
        <end position="108"/>
    </location>
</feature>
<dbReference type="GO" id="GO:0004518">
    <property type="term" value="F:nuclease activity"/>
    <property type="evidence" value="ECO:0007669"/>
    <property type="project" value="UniProtKB-KW"/>
</dbReference>
<dbReference type="InterPro" id="IPR012337">
    <property type="entry name" value="RNaseH-like_sf"/>
</dbReference>
<comment type="caution">
    <text evidence="8">The sequence shown here is derived from an EMBL/GenBank/DDBJ whole genome shotgun (WGS) entry which is preliminary data.</text>
</comment>
<evidence type="ECO:0000259" key="7">
    <source>
        <dbReference type="SMART" id="SM00732"/>
    </source>
</evidence>
<keyword evidence="9" id="KW-1185">Reference proteome</keyword>
<evidence type="ECO:0000313" key="9">
    <source>
        <dbReference type="Proteomes" id="UP000291832"/>
    </source>
</evidence>
<evidence type="ECO:0000256" key="6">
    <source>
        <dbReference type="SAM" id="MobiDB-lite"/>
    </source>
</evidence>
<dbReference type="GO" id="GO:0000967">
    <property type="term" value="P:rRNA 5'-end processing"/>
    <property type="evidence" value="ECO:0007669"/>
    <property type="project" value="UniProtKB-UniRule"/>
</dbReference>
<gene>
    <name evidence="8" type="ORF">EV139_2262</name>
</gene>
<dbReference type="InterPro" id="IPR037027">
    <property type="entry name" value="YqgF/RNaseH-like_dom_sf"/>
</dbReference>
<dbReference type="OrthoDB" id="9790539at2"/>
<comment type="function">
    <text evidence="5">Could be a nuclease involved in processing of the 5'-end of pre-16S rRNA.</text>
</comment>
<reference evidence="8 9" key="1">
    <citation type="journal article" date="2015" name="Stand. Genomic Sci.">
        <title>Genomic Encyclopedia of Bacterial and Archaeal Type Strains, Phase III: the genomes of soil and plant-associated and newly described type strains.</title>
        <authorList>
            <person name="Whitman W.B."/>
            <person name="Woyke T."/>
            <person name="Klenk H.P."/>
            <person name="Zhou Y."/>
            <person name="Lilburn T.G."/>
            <person name="Beck B.J."/>
            <person name="De Vos P."/>
            <person name="Vandamme P."/>
            <person name="Eisen J.A."/>
            <person name="Garrity G."/>
            <person name="Hugenholtz P."/>
            <person name="Kyrpides N.C."/>
        </authorList>
    </citation>
    <scope>NUCLEOTIDE SEQUENCE [LARGE SCALE GENOMIC DNA]</scope>
    <source>
        <strain evidence="8 9">RF6</strain>
    </source>
</reference>
<evidence type="ECO:0000256" key="1">
    <source>
        <dbReference type="ARBA" id="ARBA00022490"/>
    </source>
</evidence>
<evidence type="ECO:0000256" key="2">
    <source>
        <dbReference type="ARBA" id="ARBA00022517"/>
    </source>
</evidence>
<dbReference type="HAMAP" id="MF_00651">
    <property type="entry name" value="Nuclease_YqgF"/>
    <property type="match status" value="1"/>
</dbReference>
<dbReference type="AlphaFoldDB" id="A0A4Q7TY87"/>
<keyword evidence="4 5" id="KW-0378">Hydrolase</keyword>
<comment type="similarity">
    <text evidence="5">Belongs to the YqgF HJR family.</text>
</comment>
<dbReference type="Pfam" id="PF03652">
    <property type="entry name" value="RuvX"/>
    <property type="match status" value="1"/>
</dbReference>
<evidence type="ECO:0000313" key="8">
    <source>
        <dbReference type="EMBL" id="RZT64838.1"/>
    </source>
</evidence>
<protein>
    <recommendedName>
        <fullName evidence="5">Putative pre-16S rRNA nuclease</fullName>
        <ecNumber evidence="5">3.1.-.-</ecNumber>
    </recommendedName>
</protein>
<dbReference type="PANTHER" id="PTHR33317:SF4">
    <property type="entry name" value="POLYNUCLEOTIDYL TRANSFERASE, RIBONUCLEASE H-LIKE SUPERFAMILY PROTEIN"/>
    <property type="match status" value="1"/>
</dbReference>
<dbReference type="CDD" id="cd16964">
    <property type="entry name" value="YqgF"/>
    <property type="match status" value="1"/>
</dbReference>
<dbReference type="Proteomes" id="UP000291832">
    <property type="component" value="Unassembled WGS sequence"/>
</dbReference>
<dbReference type="GO" id="GO:0016788">
    <property type="term" value="F:hydrolase activity, acting on ester bonds"/>
    <property type="evidence" value="ECO:0007669"/>
    <property type="project" value="UniProtKB-UniRule"/>
</dbReference>
<dbReference type="EMBL" id="SHKI01000005">
    <property type="protein sequence ID" value="RZT64838.1"/>
    <property type="molecule type" value="Genomic_DNA"/>
</dbReference>
<dbReference type="GO" id="GO:0005829">
    <property type="term" value="C:cytosol"/>
    <property type="evidence" value="ECO:0007669"/>
    <property type="project" value="TreeGrafter"/>
</dbReference>
<name>A0A4Q7TY87_9MICO</name>
<dbReference type="PANTHER" id="PTHR33317">
    <property type="entry name" value="POLYNUCLEOTIDYL TRANSFERASE, RIBONUCLEASE H-LIKE SUPERFAMILY PROTEIN"/>
    <property type="match status" value="1"/>
</dbReference>
<accession>A0A4Q7TY87</accession>